<dbReference type="SUPFAM" id="SSF53098">
    <property type="entry name" value="Ribonuclease H-like"/>
    <property type="match status" value="1"/>
</dbReference>
<dbReference type="InterPro" id="IPR012337">
    <property type="entry name" value="RNaseH-like_sf"/>
</dbReference>
<dbReference type="OrthoDB" id="239066at2"/>
<proteinExistence type="predicted"/>
<gene>
    <name evidence="2" type="ORF">Pan44_39620</name>
</gene>
<dbReference type="RefSeq" id="WP_145032444.1">
    <property type="nucleotide sequence ID" value="NZ_CP036271.1"/>
</dbReference>
<protein>
    <submittedName>
        <fullName evidence="2">Integrase core domain protein</fullName>
    </submittedName>
</protein>
<dbReference type="GO" id="GO:0003676">
    <property type="term" value="F:nucleic acid binding"/>
    <property type="evidence" value="ECO:0007669"/>
    <property type="project" value="InterPro"/>
</dbReference>
<dbReference type="InterPro" id="IPR001584">
    <property type="entry name" value="Integrase_cat-core"/>
</dbReference>
<dbReference type="AlphaFoldDB" id="A0A517SIG1"/>
<dbReference type="PROSITE" id="PS50994">
    <property type="entry name" value="INTEGRASE"/>
    <property type="match status" value="1"/>
</dbReference>
<name>A0A517SIG1_9PLAN</name>
<reference evidence="2 3" key="1">
    <citation type="submission" date="2019-02" db="EMBL/GenBank/DDBJ databases">
        <title>Deep-cultivation of Planctomycetes and their phenomic and genomic characterization uncovers novel biology.</title>
        <authorList>
            <person name="Wiegand S."/>
            <person name="Jogler M."/>
            <person name="Boedeker C."/>
            <person name="Pinto D."/>
            <person name="Vollmers J."/>
            <person name="Rivas-Marin E."/>
            <person name="Kohn T."/>
            <person name="Peeters S.H."/>
            <person name="Heuer A."/>
            <person name="Rast P."/>
            <person name="Oberbeckmann S."/>
            <person name="Bunk B."/>
            <person name="Jeske O."/>
            <person name="Meyerdierks A."/>
            <person name="Storesund J.E."/>
            <person name="Kallscheuer N."/>
            <person name="Luecker S."/>
            <person name="Lage O.M."/>
            <person name="Pohl T."/>
            <person name="Merkel B.J."/>
            <person name="Hornburger P."/>
            <person name="Mueller R.-W."/>
            <person name="Bruemmer F."/>
            <person name="Labrenz M."/>
            <person name="Spormann A.M."/>
            <person name="Op den Camp H."/>
            <person name="Overmann J."/>
            <person name="Amann R."/>
            <person name="Jetten M.S.M."/>
            <person name="Mascher T."/>
            <person name="Medema M.H."/>
            <person name="Devos D.P."/>
            <person name="Kaster A.-K."/>
            <person name="Ovreas L."/>
            <person name="Rohde M."/>
            <person name="Galperin M.Y."/>
            <person name="Jogler C."/>
        </authorList>
    </citation>
    <scope>NUCLEOTIDE SEQUENCE [LARGE SCALE GENOMIC DNA]</scope>
    <source>
        <strain evidence="2 3">Pan44</strain>
    </source>
</reference>
<evidence type="ECO:0000313" key="3">
    <source>
        <dbReference type="Proteomes" id="UP000315700"/>
    </source>
</evidence>
<keyword evidence="3" id="KW-1185">Reference proteome</keyword>
<dbReference type="PANTHER" id="PTHR46889:SF4">
    <property type="entry name" value="TRANSPOSASE INSO FOR INSERTION SEQUENCE ELEMENT IS911B-RELATED"/>
    <property type="match status" value="1"/>
</dbReference>
<dbReference type="InterPro" id="IPR050900">
    <property type="entry name" value="Transposase_IS3/IS150/IS904"/>
</dbReference>
<dbReference type="PANTHER" id="PTHR46889">
    <property type="entry name" value="TRANSPOSASE INSF FOR INSERTION SEQUENCE IS3B-RELATED"/>
    <property type="match status" value="1"/>
</dbReference>
<dbReference type="Proteomes" id="UP000315700">
    <property type="component" value="Chromosome"/>
</dbReference>
<dbReference type="Gene3D" id="3.30.420.10">
    <property type="entry name" value="Ribonuclease H-like superfamily/Ribonuclease H"/>
    <property type="match status" value="1"/>
</dbReference>
<feature type="domain" description="Integrase catalytic" evidence="1">
    <location>
        <begin position="148"/>
        <end position="329"/>
    </location>
</feature>
<dbReference type="KEGG" id="ccos:Pan44_39620"/>
<dbReference type="GO" id="GO:0015074">
    <property type="term" value="P:DNA integration"/>
    <property type="evidence" value="ECO:0007669"/>
    <property type="project" value="InterPro"/>
</dbReference>
<organism evidence="2 3">
    <name type="scientific">Caulifigura coniformis</name>
    <dbReference type="NCBI Taxonomy" id="2527983"/>
    <lineage>
        <taxon>Bacteria</taxon>
        <taxon>Pseudomonadati</taxon>
        <taxon>Planctomycetota</taxon>
        <taxon>Planctomycetia</taxon>
        <taxon>Planctomycetales</taxon>
        <taxon>Planctomycetaceae</taxon>
        <taxon>Caulifigura</taxon>
    </lineage>
</organism>
<dbReference type="InterPro" id="IPR036397">
    <property type="entry name" value="RNaseH_sf"/>
</dbReference>
<dbReference type="Pfam" id="PF13683">
    <property type="entry name" value="rve_3"/>
    <property type="match status" value="1"/>
</dbReference>
<evidence type="ECO:0000259" key="1">
    <source>
        <dbReference type="PROSITE" id="PS50994"/>
    </source>
</evidence>
<sequence>MSRIFHPLLAMLACCTRQELARQVAYLREENRILRGRLPPRMPTSIADRRRLVRAGRRIGPQLRNLISICTYETFVRWIREFEGPGSIPKVTRRPSGRPRTEQEIQDLVIRIRKETDFGYTRILGELRKLGIKLSRQTVKNILVEAGLDPQPHRSDDSWDAFLRRHAATLWQCDFVTKPMWTPKGLVDLYFMVFLHLGTRRCWISQCTDEPTAVWVEQQGRNFLMHAEDIDLKPQMVMRDNDAKFKCDFDHVIESSGAKIKRNTYRSPNLRAHVERFIQTLKHECLDKFVIVARRHLNYINSEFQVHYNRERPHEARGNLPPDPFDIPDDLRIEPLDVVCHSRLGGQLKSYSRRAA</sequence>
<dbReference type="InParanoid" id="A0A517SIG1"/>
<accession>A0A517SIG1</accession>
<evidence type="ECO:0000313" key="2">
    <source>
        <dbReference type="EMBL" id="QDT55914.1"/>
    </source>
</evidence>
<dbReference type="EMBL" id="CP036271">
    <property type="protein sequence ID" value="QDT55914.1"/>
    <property type="molecule type" value="Genomic_DNA"/>
</dbReference>